<evidence type="ECO:0000313" key="7">
    <source>
        <dbReference type="EMBL" id="KUG26207.1"/>
    </source>
</evidence>
<dbReference type="PANTHER" id="PTHR43342:SF1">
    <property type="entry name" value="BIFURCATING [FEFE] HYDROGENASE GAMMA SUBUNIT"/>
    <property type="match status" value="1"/>
</dbReference>
<sequence>MHKNIFDQYPANDRSNLIAILQQIQDEYGYLPEEALQDVANFLCMPLSGVYGVATFYNQFRLIPLGKNVIRVCRGTACHVKNSANILTSLETELGIYAGGTTRDKFFTLETVACIGACSIAPVININEEYYGRITVKEIPKILKKYRAEYKKKTANLESASV</sequence>
<reference evidence="7" key="1">
    <citation type="journal article" date="2015" name="Proc. Natl. Acad. Sci. U.S.A.">
        <title>Networks of energetic and metabolic interactions define dynamics in microbial communities.</title>
        <authorList>
            <person name="Embree M."/>
            <person name="Liu J.K."/>
            <person name="Al-Bassam M.M."/>
            <person name="Zengler K."/>
        </authorList>
    </citation>
    <scope>NUCLEOTIDE SEQUENCE</scope>
</reference>
<keyword evidence="7" id="KW-0371">Homeobox</keyword>
<keyword evidence="2" id="KW-0001">2Fe-2S</keyword>
<dbReference type="Pfam" id="PF01257">
    <property type="entry name" value="2Fe-2S_thioredx"/>
    <property type="match status" value="1"/>
</dbReference>
<proteinExistence type="inferred from homology"/>
<gene>
    <name evidence="7" type="ORF">ASZ90_003956</name>
</gene>
<evidence type="ECO:0000256" key="3">
    <source>
        <dbReference type="ARBA" id="ARBA00022723"/>
    </source>
</evidence>
<evidence type="ECO:0000256" key="2">
    <source>
        <dbReference type="ARBA" id="ARBA00022714"/>
    </source>
</evidence>
<dbReference type="GO" id="GO:0051537">
    <property type="term" value="F:2 iron, 2 sulfur cluster binding"/>
    <property type="evidence" value="ECO:0007669"/>
    <property type="project" value="UniProtKB-KW"/>
</dbReference>
<dbReference type="Gene3D" id="3.40.30.10">
    <property type="entry name" value="Glutaredoxin"/>
    <property type="match status" value="1"/>
</dbReference>
<keyword evidence="5" id="KW-0411">Iron-sulfur</keyword>
<dbReference type="GO" id="GO:0003677">
    <property type="term" value="F:DNA binding"/>
    <property type="evidence" value="ECO:0007669"/>
    <property type="project" value="UniProtKB-KW"/>
</dbReference>
<dbReference type="AlphaFoldDB" id="A0A0W8FZ87"/>
<dbReference type="PIRSF" id="PIRSF000216">
    <property type="entry name" value="NADH_DH_24kDa"/>
    <property type="match status" value="1"/>
</dbReference>
<dbReference type="InterPro" id="IPR002023">
    <property type="entry name" value="NuoE-like"/>
</dbReference>
<comment type="caution">
    <text evidence="7">The sequence shown here is derived from an EMBL/GenBank/DDBJ whole genome shotgun (WGS) entry which is preliminary data.</text>
</comment>
<evidence type="ECO:0000256" key="1">
    <source>
        <dbReference type="ARBA" id="ARBA00010643"/>
    </source>
</evidence>
<dbReference type="PANTHER" id="PTHR43342">
    <property type="entry name" value="NADH-QUINONE OXIDOREDUCTASE, E SUBUNIT"/>
    <property type="match status" value="1"/>
</dbReference>
<dbReference type="EC" id="1.12.1.2" evidence="7"/>
<dbReference type="CDD" id="cd03064">
    <property type="entry name" value="TRX_Fd_NuoE"/>
    <property type="match status" value="1"/>
</dbReference>
<organism evidence="7">
    <name type="scientific">hydrocarbon metagenome</name>
    <dbReference type="NCBI Taxonomy" id="938273"/>
    <lineage>
        <taxon>unclassified sequences</taxon>
        <taxon>metagenomes</taxon>
        <taxon>ecological metagenomes</taxon>
    </lineage>
</organism>
<keyword evidence="3" id="KW-0479">Metal-binding</keyword>
<dbReference type="FunFam" id="1.10.10.1590:FF:000001">
    <property type="entry name" value="NADH-quinone oxidoreductase subunit E"/>
    <property type="match status" value="1"/>
</dbReference>
<comment type="cofactor">
    <cofactor evidence="6">
        <name>[2Fe-2S] cluster</name>
        <dbReference type="ChEBI" id="CHEBI:190135"/>
    </cofactor>
</comment>
<dbReference type="InterPro" id="IPR041921">
    <property type="entry name" value="NuoE_N"/>
</dbReference>
<comment type="similarity">
    <text evidence="1">Belongs to the complex I 24 kDa subunit family.</text>
</comment>
<dbReference type="NCBIfam" id="TIGR01958">
    <property type="entry name" value="nuoE_fam"/>
    <property type="match status" value="1"/>
</dbReference>
<protein>
    <submittedName>
        <fullName evidence="7">Nad-reducing hydrogenase subunit hoxe</fullName>
        <ecNumber evidence="7">1.12.1.2</ecNumber>
    </submittedName>
</protein>
<evidence type="ECO:0000256" key="4">
    <source>
        <dbReference type="ARBA" id="ARBA00023004"/>
    </source>
</evidence>
<dbReference type="GO" id="GO:0046872">
    <property type="term" value="F:metal ion binding"/>
    <property type="evidence" value="ECO:0007669"/>
    <property type="project" value="UniProtKB-KW"/>
</dbReference>
<dbReference type="NCBIfam" id="NF005722">
    <property type="entry name" value="PRK07539.1-2"/>
    <property type="match status" value="1"/>
</dbReference>
<dbReference type="Gene3D" id="1.10.10.1590">
    <property type="entry name" value="NADH-quinone oxidoreductase subunit E"/>
    <property type="match status" value="1"/>
</dbReference>
<dbReference type="InterPro" id="IPR042128">
    <property type="entry name" value="NuoE_dom"/>
</dbReference>
<keyword evidence="7" id="KW-0560">Oxidoreductase</keyword>
<accession>A0A0W8FZ87</accession>
<evidence type="ECO:0000256" key="6">
    <source>
        <dbReference type="ARBA" id="ARBA00034078"/>
    </source>
</evidence>
<dbReference type="InterPro" id="IPR028431">
    <property type="entry name" value="NADP_DH_HndA-like"/>
</dbReference>
<keyword evidence="4" id="KW-0408">Iron</keyword>
<dbReference type="InterPro" id="IPR036249">
    <property type="entry name" value="Thioredoxin-like_sf"/>
</dbReference>
<dbReference type="SUPFAM" id="SSF52833">
    <property type="entry name" value="Thioredoxin-like"/>
    <property type="match status" value="1"/>
</dbReference>
<dbReference type="GO" id="GO:0047985">
    <property type="term" value="F:hydrogen dehydrogenase activity"/>
    <property type="evidence" value="ECO:0007669"/>
    <property type="project" value="UniProtKB-EC"/>
</dbReference>
<name>A0A0W8FZ87_9ZZZZ</name>
<dbReference type="EMBL" id="LNQE01000510">
    <property type="protein sequence ID" value="KUG26207.1"/>
    <property type="molecule type" value="Genomic_DNA"/>
</dbReference>
<evidence type="ECO:0000256" key="5">
    <source>
        <dbReference type="ARBA" id="ARBA00023014"/>
    </source>
</evidence>